<protein>
    <recommendedName>
        <fullName evidence="1">Serine aminopeptidase S33 domain-containing protein</fullName>
    </recommendedName>
</protein>
<dbReference type="PANTHER" id="PTHR43358:SF4">
    <property type="entry name" value="ALPHA_BETA HYDROLASE FOLD-1 DOMAIN-CONTAINING PROTEIN"/>
    <property type="match status" value="1"/>
</dbReference>
<feature type="domain" description="Serine aminopeptidase S33" evidence="1">
    <location>
        <begin position="106"/>
        <end position="201"/>
    </location>
</feature>
<organism evidence="2 3">
    <name type="scientific">Longibaculum muris</name>
    <dbReference type="NCBI Taxonomy" id="1796628"/>
    <lineage>
        <taxon>Bacteria</taxon>
        <taxon>Bacillati</taxon>
        <taxon>Bacillota</taxon>
        <taxon>Erysipelotrichia</taxon>
        <taxon>Erysipelotrichales</taxon>
        <taxon>Coprobacillaceae</taxon>
        <taxon>Longibaculum</taxon>
    </lineage>
</organism>
<dbReference type="PANTHER" id="PTHR43358">
    <property type="entry name" value="ALPHA/BETA-HYDROLASE"/>
    <property type="match status" value="1"/>
</dbReference>
<proteinExistence type="predicted"/>
<dbReference type="GeneID" id="98915986"/>
<dbReference type="Gene3D" id="3.40.50.1820">
    <property type="entry name" value="alpha/beta hydrolase"/>
    <property type="match status" value="1"/>
</dbReference>
<dbReference type="SUPFAM" id="SSF53474">
    <property type="entry name" value="alpha/beta-Hydrolases"/>
    <property type="match status" value="1"/>
</dbReference>
<sequence>MKKKGFLIGFIIFCLLLSAGYGVGVYFVNYALSPVSNSDQRVIDEDEQINILEGAQKQIALNKQTEGKKAEDFEKTTKPMIVAANDSIALKGKYLMQKENHHMWTILIHGYKSNHSNMMSYGAAYYEKGYHVVLPDNRAHGKSEGELIGMGWLDKDDIACWVDWIVKKDPQAKIILHGVSMGGATVMMCAGDQLEHVVGYVEDCGYTSVWDIFASELEKRFHLPTFPILDISNLVARLKAGYDFKEASSIEQLKKNDKPILFIHGGKDDFVPTEMVYEVYKATNAPKDLYLVEEAGHAEAKDYNPQAYWDKVFQFIDQKIEINN</sequence>
<accession>A0A4R3YSI2</accession>
<gene>
    <name evidence="2" type="ORF">EDD60_1176</name>
</gene>
<dbReference type="EMBL" id="SMCQ01000017">
    <property type="protein sequence ID" value="TCV95346.1"/>
    <property type="molecule type" value="Genomic_DNA"/>
</dbReference>
<dbReference type="Pfam" id="PF12146">
    <property type="entry name" value="Hydrolase_4"/>
    <property type="match status" value="1"/>
</dbReference>
<dbReference type="InterPro" id="IPR022742">
    <property type="entry name" value="Hydrolase_4"/>
</dbReference>
<dbReference type="InterPro" id="IPR052920">
    <property type="entry name" value="DNA-binding_regulatory"/>
</dbReference>
<evidence type="ECO:0000259" key="1">
    <source>
        <dbReference type="Pfam" id="PF12146"/>
    </source>
</evidence>
<name>A0A4R3YSI2_9FIRM</name>
<dbReference type="InterPro" id="IPR029058">
    <property type="entry name" value="AB_hydrolase_fold"/>
</dbReference>
<evidence type="ECO:0000313" key="2">
    <source>
        <dbReference type="EMBL" id="TCV95346.1"/>
    </source>
</evidence>
<dbReference type="AlphaFoldDB" id="A0A4R3YSI2"/>
<evidence type="ECO:0000313" key="3">
    <source>
        <dbReference type="Proteomes" id="UP000295515"/>
    </source>
</evidence>
<comment type="caution">
    <text evidence="2">The sequence shown here is derived from an EMBL/GenBank/DDBJ whole genome shotgun (WGS) entry which is preliminary data.</text>
</comment>
<reference evidence="2 3" key="1">
    <citation type="submission" date="2019-03" db="EMBL/GenBank/DDBJ databases">
        <title>Genomic Encyclopedia of Type Strains, Phase IV (KMG-IV): sequencing the most valuable type-strain genomes for metagenomic binning, comparative biology and taxonomic classification.</title>
        <authorList>
            <person name="Goeker M."/>
        </authorList>
    </citation>
    <scope>NUCLEOTIDE SEQUENCE [LARGE SCALE GENOMIC DNA]</scope>
    <source>
        <strain evidence="2 3">DSM 29487</strain>
    </source>
</reference>
<dbReference type="Proteomes" id="UP000295515">
    <property type="component" value="Unassembled WGS sequence"/>
</dbReference>
<dbReference type="RefSeq" id="WP_229105434.1">
    <property type="nucleotide sequence ID" value="NZ_JADMQS010000041.1"/>
</dbReference>
<keyword evidence="3" id="KW-1185">Reference proteome</keyword>